<keyword evidence="2" id="KW-1185">Reference proteome</keyword>
<accession>A0ABY6H0Y7</accession>
<gene>
    <name evidence="1" type="ORF">NX720_12765</name>
</gene>
<dbReference type="PANTHER" id="PTHR39327:SF1">
    <property type="entry name" value="BLR5470 PROTEIN"/>
    <property type="match status" value="1"/>
</dbReference>
<dbReference type="PANTHER" id="PTHR39327">
    <property type="match status" value="1"/>
</dbReference>
<sequence>MENWWYSRLVMLARFIFNVLMVCTLSLALASEFYVSQKLLDNVQKLYGDMAVRRMHAWQDLLENSRRLPEREKLEKVNIFFNRLEFGTDLQHWGKEDFWATPVEFLASGGGDCEDFSIAKYFTLRELGVADERLRITYVKALRINQAHMVLTYYPEKGKEPLILDNLEGKILPARERKDLKPVYNFNGDGLWIARQRGKGVRVGKAERISLWMELRERFSDELSEKKKLEARKPGPTTGAKP</sequence>
<dbReference type="Gene3D" id="3.10.620.30">
    <property type="match status" value="1"/>
</dbReference>
<dbReference type="RefSeq" id="WP_262601476.1">
    <property type="nucleotide sequence ID" value="NZ_CP103300.1"/>
</dbReference>
<reference evidence="1" key="1">
    <citation type="submission" date="2022-10" db="EMBL/GenBank/DDBJ databases">
        <title>Completed Genome Sequence of two octocoral isolated bacterium, Endozoicomonas euniceicola EF212T and Endozoicomonas gorgoniicola PS125T.</title>
        <authorList>
            <person name="Chiou Y.-J."/>
            <person name="Chen Y.-H."/>
        </authorList>
    </citation>
    <scope>NUCLEOTIDE SEQUENCE</scope>
    <source>
        <strain evidence="1">EF212</strain>
    </source>
</reference>
<proteinExistence type="predicted"/>
<dbReference type="Pfam" id="PF06035">
    <property type="entry name" value="Peptidase_C93"/>
    <property type="match status" value="1"/>
</dbReference>
<protein>
    <submittedName>
        <fullName evidence="1">Transglutaminase-like cysteine peptidase</fullName>
    </submittedName>
</protein>
<name>A0ABY6H0Y7_9GAMM</name>
<dbReference type="Proteomes" id="UP001163255">
    <property type="component" value="Chromosome"/>
</dbReference>
<organism evidence="1 2">
    <name type="scientific">Endozoicomonas euniceicola</name>
    <dbReference type="NCBI Taxonomy" id="1234143"/>
    <lineage>
        <taxon>Bacteria</taxon>
        <taxon>Pseudomonadati</taxon>
        <taxon>Pseudomonadota</taxon>
        <taxon>Gammaproteobacteria</taxon>
        <taxon>Oceanospirillales</taxon>
        <taxon>Endozoicomonadaceae</taxon>
        <taxon>Endozoicomonas</taxon>
    </lineage>
</organism>
<dbReference type="InterPro" id="IPR010319">
    <property type="entry name" value="Transglutaminase-like_Cys_pept"/>
</dbReference>
<evidence type="ECO:0000313" key="1">
    <source>
        <dbReference type="EMBL" id="UYM18730.1"/>
    </source>
</evidence>
<dbReference type="EMBL" id="CP103300">
    <property type="protein sequence ID" value="UYM18730.1"/>
    <property type="molecule type" value="Genomic_DNA"/>
</dbReference>
<evidence type="ECO:0000313" key="2">
    <source>
        <dbReference type="Proteomes" id="UP001163255"/>
    </source>
</evidence>